<comment type="caution">
    <text evidence="5">The sequence shown here is derived from an EMBL/GenBank/DDBJ whole genome shotgun (WGS) entry which is preliminary data.</text>
</comment>
<evidence type="ECO:0000256" key="3">
    <source>
        <dbReference type="SAM" id="MobiDB-lite"/>
    </source>
</evidence>
<dbReference type="GO" id="GO:0005730">
    <property type="term" value="C:nucleolus"/>
    <property type="evidence" value="ECO:0007669"/>
    <property type="project" value="UniProtKB-SubCell"/>
</dbReference>
<feature type="compositionally biased region" description="Basic and acidic residues" evidence="3">
    <location>
        <begin position="115"/>
        <end position="127"/>
    </location>
</feature>
<evidence type="ECO:0000256" key="2">
    <source>
        <dbReference type="ARBA" id="ARBA00023242"/>
    </source>
</evidence>
<gene>
    <name evidence="5" type="ORF">NESM_000337700</name>
</gene>
<feature type="compositionally biased region" description="Acidic residues" evidence="3">
    <location>
        <begin position="518"/>
        <end position="537"/>
    </location>
</feature>
<dbReference type="GO" id="GO:0042274">
    <property type="term" value="P:ribosomal small subunit biogenesis"/>
    <property type="evidence" value="ECO:0007669"/>
    <property type="project" value="TreeGrafter"/>
</dbReference>
<feature type="region of interest" description="Disordered" evidence="3">
    <location>
        <begin position="508"/>
        <end position="556"/>
    </location>
</feature>
<dbReference type="SMART" id="SM00544">
    <property type="entry name" value="MA3"/>
    <property type="match status" value="1"/>
</dbReference>
<protein>
    <submittedName>
        <fullName evidence="5">MA3 domain containing protein</fullName>
    </submittedName>
</protein>
<comment type="subcellular location">
    <subcellularLocation>
        <location evidence="1">Nucleus</location>
        <location evidence="1">Nucleolus</location>
    </subcellularLocation>
</comment>
<accession>A0AAW0ELS7</accession>
<proteinExistence type="predicted"/>
<dbReference type="Gene3D" id="1.25.40.180">
    <property type="match status" value="1"/>
</dbReference>
<dbReference type="EMBL" id="JAECZO010000033">
    <property type="protein sequence ID" value="KAK7194232.1"/>
    <property type="molecule type" value="Genomic_DNA"/>
</dbReference>
<feature type="compositionally biased region" description="Basic residues" evidence="3">
    <location>
        <begin position="81"/>
        <end position="96"/>
    </location>
</feature>
<feature type="compositionally biased region" description="Basic and acidic residues" evidence="3">
    <location>
        <begin position="134"/>
        <end position="144"/>
    </location>
</feature>
<dbReference type="SMART" id="SM00543">
    <property type="entry name" value="MIF4G"/>
    <property type="match status" value="1"/>
</dbReference>
<dbReference type="InterPro" id="IPR003890">
    <property type="entry name" value="MIF4G-like_typ-3"/>
</dbReference>
<dbReference type="PROSITE" id="PS51366">
    <property type="entry name" value="MI"/>
    <property type="match status" value="1"/>
</dbReference>
<keyword evidence="6" id="KW-1185">Reference proteome</keyword>
<dbReference type="GO" id="GO:0003723">
    <property type="term" value="F:RNA binding"/>
    <property type="evidence" value="ECO:0007669"/>
    <property type="project" value="InterPro"/>
</dbReference>
<feature type="compositionally biased region" description="Gly residues" evidence="3">
    <location>
        <begin position="1"/>
        <end position="15"/>
    </location>
</feature>
<dbReference type="InterPro" id="IPR003891">
    <property type="entry name" value="Initiation_fac_eIF4g_MI"/>
</dbReference>
<feature type="compositionally biased region" description="Low complexity" evidence="3">
    <location>
        <begin position="153"/>
        <end position="178"/>
    </location>
</feature>
<sequence>MHGGSGGGERVGRGSGRSFAQRSFSSSSSRDGHHSSRSPQQHQQHQHQQRDSYHYAYSNNGGGASSSSAVDADPVADRQRDRKARRRQERRDKKQARIAQQETWAQERQQARAAALERKSAAIEERQRKRQRRERAVETAQEKVNKRRKSETSSRGTSGRSVRATAEAATSAQPPAATRKSLSSPSRARLHPTQPSAAAAATAEQAPVPAEVTEKVRRLVNKLTTSNVVDLTKDLSDYMLEPGVSRASVMQGLAQQMERLCRLEAGPLSTTGTLPFAGLLRGVQLLHGNQVGAELVERVSLALHAQLAAAEEAAAVNTLTVLAQLYLLYGVDVVYVISLLRTLLRQGTRLLDRGDASAASPSPAVPAASSAVAAQAGCAAACGLALMRACGEKLLKESPAELEASLQEARRASAAMRHVTGTARFAALVEVMGEIAAGRSRRARRTTTEEAAPVEAMLEDLCSLLPGHEKATASQRRTMRRLVLTTNIVSGLTWGQVTTAVKPPRWYVPGVMATDGTDGSDGDLDEDEEEDEEEEEAAVGTPFASDDESEVDEAERKREAIARMRTEEKALSGQRLNTEHKREIFKCVATATDDLECFTMLMYRDPGYTRFHDTCAVLLQCAYQERQYNAYYVQVLLRFCSAKPACVKTLQFAIWDRLKSIRIEGTDIAGYFNFACCIADLIESGVYNLSLLRGLDLENTNKTIGLFTRVLLLRLIFQLPAPRLTQLFFGGDGRSAHDLQVDTSALRRLLTTFMSLYFVDENASKRWLPSFYDVVAAGTSFDVSATAAPSHVLGARGAGGVGAAEEQLLRRNADRPTSTLTADAAVVSPAALAHRESSASTPEQFMKRVQVVYKALKQGIS</sequence>
<organism evidence="5 6">
    <name type="scientific">Novymonas esmeraldas</name>
    <dbReference type="NCBI Taxonomy" id="1808958"/>
    <lineage>
        <taxon>Eukaryota</taxon>
        <taxon>Discoba</taxon>
        <taxon>Euglenozoa</taxon>
        <taxon>Kinetoplastea</taxon>
        <taxon>Metakinetoplastina</taxon>
        <taxon>Trypanosomatida</taxon>
        <taxon>Trypanosomatidae</taxon>
        <taxon>Novymonas</taxon>
    </lineage>
</organism>
<evidence type="ECO:0000259" key="4">
    <source>
        <dbReference type="PROSITE" id="PS51366"/>
    </source>
</evidence>
<evidence type="ECO:0000313" key="6">
    <source>
        <dbReference type="Proteomes" id="UP001430356"/>
    </source>
</evidence>
<reference evidence="5 6" key="1">
    <citation type="journal article" date="2021" name="MBio">
        <title>A New Model Trypanosomatid, Novymonas esmeraldas: Genomic Perception of Its 'Candidatus Pandoraea novymonadis' Endosymbiont.</title>
        <authorList>
            <person name="Zakharova A."/>
            <person name="Saura A."/>
            <person name="Butenko A."/>
            <person name="Podesvova L."/>
            <person name="Warmusova S."/>
            <person name="Kostygov A.Y."/>
            <person name="Nenarokova A."/>
            <person name="Lukes J."/>
            <person name="Opperdoes F.R."/>
            <person name="Yurchenko V."/>
        </authorList>
    </citation>
    <scope>NUCLEOTIDE SEQUENCE [LARGE SCALE GENOMIC DNA]</scope>
    <source>
        <strain evidence="5 6">E262AT.01</strain>
    </source>
</reference>
<feature type="compositionally biased region" description="Low complexity" evidence="3">
    <location>
        <begin position="97"/>
        <end position="114"/>
    </location>
</feature>
<dbReference type="PANTHER" id="PTHR18034:SF4">
    <property type="entry name" value="NUCLEOLAR MIF4G DOMAIN-CONTAINING PROTEIN 1"/>
    <property type="match status" value="1"/>
</dbReference>
<feature type="compositionally biased region" description="Low complexity" evidence="3">
    <location>
        <begin position="16"/>
        <end position="29"/>
    </location>
</feature>
<feature type="compositionally biased region" description="Low complexity" evidence="3">
    <location>
        <begin position="192"/>
        <end position="209"/>
    </location>
</feature>
<dbReference type="Pfam" id="PF02847">
    <property type="entry name" value="MA3"/>
    <property type="match status" value="1"/>
</dbReference>
<keyword evidence="2" id="KW-0539">Nucleus</keyword>
<feature type="compositionally biased region" description="Low complexity" evidence="3">
    <location>
        <begin position="55"/>
        <end position="69"/>
    </location>
</feature>
<dbReference type="InterPro" id="IPR050781">
    <property type="entry name" value="CWC22_splicing_factor"/>
</dbReference>
<evidence type="ECO:0000256" key="1">
    <source>
        <dbReference type="ARBA" id="ARBA00004604"/>
    </source>
</evidence>
<evidence type="ECO:0000313" key="5">
    <source>
        <dbReference type="EMBL" id="KAK7194232.1"/>
    </source>
</evidence>
<name>A0AAW0ELS7_9TRYP</name>
<dbReference type="Proteomes" id="UP001430356">
    <property type="component" value="Unassembled WGS sequence"/>
</dbReference>
<feature type="region of interest" description="Disordered" evidence="3">
    <location>
        <begin position="1"/>
        <end position="209"/>
    </location>
</feature>
<feature type="domain" description="MI" evidence="4">
    <location>
        <begin position="579"/>
        <end position="697"/>
    </location>
</feature>
<dbReference type="PANTHER" id="PTHR18034">
    <property type="entry name" value="CELL CYCLE CONTROL PROTEIN CWF22-RELATED"/>
    <property type="match status" value="1"/>
</dbReference>
<dbReference type="AlphaFoldDB" id="A0AAW0ELS7"/>